<dbReference type="EMBL" id="CAJNBJ010000020">
    <property type="protein sequence ID" value="CAE6795519.1"/>
    <property type="molecule type" value="Genomic_DNA"/>
</dbReference>
<comment type="caution">
    <text evidence="1">The sequence shown here is derived from an EMBL/GenBank/DDBJ whole genome shotgun (WGS) entry which is preliminary data.</text>
</comment>
<dbReference type="Proteomes" id="UP000675880">
    <property type="component" value="Unassembled WGS sequence"/>
</dbReference>
<evidence type="ECO:0000313" key="1">
    <source>
        <dbReference type="EMBL" id="CAE6795519.1"/>
    </source>
</evidence>
<sequence>MNVIDTIINEIVQHIHGSSCIPETYEAAFVTGVWERAQALEAPLRDELLCRTGVTQDSLKQVREEAADALYEAHRALYGTAWEW</sequence>
<evidence type="ECO:0000313" key="2">
    <source>
        <dbReference type="Proteomes" id="UP000675880"/>
    </source>
</evidence>
<proteinExistence type="predicted"/>
<organism evidence="1 2">
    <name type="scientific">Nitrospira defluvii</name>
    <dbReference type="NCBI Taxonomy" id="330214"/>
    <lineage>
        <taxon>Bacteria</taxon>
        <taxon>Pseudomonadati</taxon>
        <taxon>Nitrospirota</taxon>
        <taxon>Nitrospiria</taxon>
        <taxon>Nitrospirales</taxon>
        <taxon>Nitrospiraceae</taxon>
        <taxon>Nitrospira</taxon>
    </lineage>
</organism>
<protein>
    <submittedName>
        <fullName evidence="1">Uncharacterized protein</fullName>
    </submittedName>
</protein>
<keyword evidence="2" id="KW-1185">Reference proteome</keyword>
<gene>
    <name evidence="1" type="ORF">NSPZN2_70070</name>
</gene>
<reference evidence="1 2" key="1">
    <citation type="submission" date="2021-02" db="EMBL/GenBank/DDBJ databases">
        <authorList>
            <person name="Han P."/>
        </authorList>
    </citation>
    <scope>NUCLEOTIDE SEQUENCE [LARGE SCALE GENOMIC DNA]</scope>
    <source>
        <strain evidence="1">Candidatus Nitrospira sp. ZN2</strain>
    </source>
</reference>
<dbReference type="RefSeq" id="WP_213044036.1">
    <property type="nucleotide sequence ID" value="NZ_CAJNBJ010000020.1"/>
</dbReference>
<name>A0ABM8S8R6_9BACT</name>
<accession>A0ABM8S8R6</accession>